<dbReference type="PROSITE" id="PS00452">
    <property type="entry name" value="GUANYLATE_CYCLASE_1"/>
    <property type="match status" value="1"/>
</dbReference>
<dbReference type="GO" id="GO:0004383">
    <property type="term" value="F:guanylate cyclase activity"/>
    <property type="evidence" value="ECO:0007669"/>
    <property type="project" value="UniProtKB-EC"/>
</dbReference>
<dbReference type="SUPFAM" id="SSF55073">
    <property type="entry name" value="Nucleotide cyclase"/>
    <property type="match status" value="1"/>
</dbReference>
<name>A0A0N4V6S8_ENTVE</name>
<evidence type="ECO:0000256" key="1">
    <source>
        <dbReference type="ARBA" id="ARBA00001436"/>
    </source>
</evidence>
<dbReference type="Gene3D" id="3.30.70.1230">
    <property type="entry name" value="Nucleotide cyclase"/>
    <property type="match status" value="1"/>
</dbReference>
<dbReference type="SMART" id="SM00044">
    <property type="entry name" value="CYCc"/>
    <property type="match status" value="1"/>
</dbReference>
<dbReference type="WBParaSite" id="EVEC_0000597501-mRNA-1">
    <property type="protein sequence ID" value="EVEC_0000597501-mRNA-1"/>
    <property type="gene ID" value="EVEC_0000597501"/>
</dbReference>
<evidence type="ECO:0000256" key="9">
    <source>
        <dbReference type="ARBA" id="ARBA00023239"/>
    </source>
</evidence>
<keyword evidence="4" id="KW-0547">Nucleotide-binding</keyword>
<evidence type="ECO:0000313" key="12">
    <source>
        <dbReference type="EMBL" id="VDD90835.1"/>
    </source>
</evidence>
<dbReference type="PROSITE" id="PS50125">
    <property type="entry name" value="GUANYLATE_CYCLASE_2"/>
    <property type="match status" value="1"/>
</dbReference>
<dbReference type="GO" id="GO:0005886">
    <property type="term" value="C:plasma membrane"/>
    <property type="evidence" value="ECO:0007669"/>
    <property type="project" value="TreeGrafter"/>
</dbReference>
<reference evidence="14" key="1">
    <citation type="submission" date="2016-04" db="UniProtKB">
        <authorList>
            <consortium name="WormBaseParasite"/>
        </authorList>
    </citation>
    <scope>IDENTIFICATION</scope>
</reference>
<gene>
    <name evidence="12" type="ORF">EVEC_LOCUS5586</name>
</gene>
<evidence type="ECO:0000256" key="5">
    <source>
        <dbReference type="ARBA" id="ARBA00022989"/>
    </source>
</evidence>
<dbReference type="PANTHER" id="PTHR11920:SF501">
    <property type="entry name" value="GUANYLATE CYCLASE 32E"/>
    <property type="match status" value="1"/>
</dbReference>
<keyword evidence="5" id="KW-1133">Transmembrane helix</keyword>
<reference evidence="12 13" key="2">
    <citation type="submission" date="2018-10" db="EMBL/GenBank/DDBJ databases">
        <authorList>
            <consortium name="Pathogen Informatics"/>
        </authorList>
    </citation>
    <scope>NUCLEOTIDE SEQUENCE [LARGE SCALE GENOMIC DNA]</scope>
</reference>
<evidence type="ECO:0000313" key="14">
    <source>
        <dbReference type="WBParaSite" id="EVEC_0000597501-mRNA-1"/>
    </source>
</evidence>
<dbReference type="InterPro" id="IPR050401">
    <property type="entry name" value="Cyclic_nucleotide_synthase"/>
</dbReference>
<evidence type="ECO:0000256" key="7">
    <source>
        <dbReference type="ARBA" id="ARBA00023170"/>
    </source>
</evidence>
<keyword evidence="3" id="KW-0812">Transmembrane</keyword>
<dbReference type="STRING" id="51028.A0A0N4V6S8"/>
<evidence type="ECO:0000256" key="3">
    <source>
        <dbReference type="ARBA" id="ARBA00022692"/>
    </source>
</evidence>
<keyword evidence="13" id="KW-1185">Reference proteome</keyword>
<dbReference type="Gene3D" id="6.10.250.780">
    <property type="match status" value="1"/>
</dbReference>
<keyword evidence="7" id="KW-0675">Receptor</keyword>
<keyword evidence="8" id="KW-0325">Glycoprotein</keyword>
<dbReference type="GO" id="GO:0004016">
    <property type="term" value="F:adenylate cyclase activity"/>
    <property type="evidence" value="ECO:0007669"/>
    <property type="project" value="TreeGrafter"/>
</dbReference>
<comment type="subcellular location">
    <subcellularLocation>
        <location evidence="2">Membrane</location>
    </subcellularLocation>
</comment>
<dbReference type="FunFam" id="3.30.70.1230:FF:000030">
    <property type="entry name" value="Si:ch211-215j19.12"/>
    <property type="match status" value="1"/>
</dbReference>
<protein>
    <submittedName>
        <fullName evidence="14">Guanylate cyclase domain-containing protein</fullName>
    </submittedName>
</protein>
<dbReference type="InterPro" id="IPR001054">
    <property type="entry name" value="A/G_cyclase"/>
</dbReference>
<comment type="catalytic activity">
    <reaction evidence="1">
        <text>GTP = 3',5'-cyclic GMP + diphosphate</text>
        <dbReference type="Rhea" id="RHEA:13665"/>
        <dbReference type="ChEBI" id="CHEBI:33019"/>
        <dbReference type="ChEBI" id="CHEBI:37565"/>
        <dbReference type="ChEBI" id="CHEBI:57746"/>
        <dbReference type="EC" id="4.6.1.2"/>
    </reaction>
</comment>
<evidence type="ECO:0000256" key="6">
    <source>
        <dbReference type="ARBA" id="ARBA00023136"/>
    </source>
</evidence>
<dbReference type="Proteomes" id="UP000274131">
    <property type="component" value="Unassembled WGS sequence"/>
</dbReference>
<accession>A0A0N4V6S8</accession>
<dbReference type="GO" id="GO:0000166">
    <property type="term" value="F:nucleotide binding"/>
    <property type="evidence" value="ECO:0007669"/>
    <property type="project" value="UniProtKB-KW"/>
</dbReference>
<sequence length="194" mass="22035">MELYQKHLEELVQGRTVQLEEEKRKTEQLLQRMLPRTVAEQLIVGKDVKPELFEAVTIYFSDIVGFTALSDKSAPMDIIEFLNQLYTLFDNIIKLYNVYKVETIGDAYMVVSGVPERCEDDSHSEAIGKMALHLLYAVKDFCIPHRKSEKVELRIGIHTGQCVAGVVGKTMPRYCLFGDAVNTASRMESTGERN</sequence>
<evidence type="ECO:0000313" key="13">
    <source>
        <dbReference type="Proteomes" id="UP000274131"/>
    </source>
</evidence>
<evidence type="ECO:0000256" key="8">
    <source>
        <dbReference type="ARBA" id="ARBA00023180"/>
    </source>
</evidence>
<organism evidence="14">
    <name type="scientific">Enterobius vermicularis</name>
    <name type="common">Human pinworm</name>
    <dbReference type="NCBI Taxonomy" id="51028"/>
    <lineage>
        <taxon>Eukaryota</taxon>
        <taxon>Metazoa</taxon>
        <taxon>Ecdysozoa</taxon>
        <taxon>Nematoda</taxon>
        <taxon>Chromadorea</taxon>
        <taxon>Rhabditida</taxon>
        <taxon>Spirurina</taxon>
        <taxon>Oxyuridomorpha</taxon>
        <taxon>Oxyuroidea</taxon>
        <taxon>Oxyuridae</taxon>
        <taxon>Enterobius</taxon>
    </lineage>
</organism>
<dbReference type="CDD" id="cd07302">
    <property type="entry name" value="CHD"/>
    <property type="match status" value="1"/>
</dbReference>
<dbReference type="InterPro" id="IPR018297">
    <property type="entry name" value="A/G_cyclase_CS"/>
</dbReference>
<dbReference type="GO" id="GO:0001653">
    <property type="term" value="F:peptide receptor activity"/>
    <property type="evidence" value="ECO:0007669"/>
    <property type="project" value="TreeGrafter"/>
</dbReference>
<feature type="domain" description="Guanylate cyclase" evidence="11">
    <location>
        <begin position="57"/>
        <end position="188"/>
    </location>
</feature>
<dbReference type="GO" id="GO:0007168">
    <property type="term" value="P:receptor guanylyl cyclase signaling pathway"/>
    <property type="evidence" value="ECO:0007669"/>
    <property type="project" value="TreeGrafter"/>
</dbReference>
<dbReference type="InterPro" id="IPR029787">
    <property type="entry name" value="Nucleotide_cyclase"/>
</dbReference>
<evidence type="ECO:0000256" key="4">
    <source>
        <dbReference type="ARBA" id="ARBA00022741"/>
    </source>
</evidence>
<evidence type="ECO:0000259" key="11">
    <source>
        <dbReference type="PROSITE" id="PS50125"/>
    </source>
</evidence>
<dbReference type="AlphaFoldDB" id="A0A0N4V6S8"/>
<proteinExistence type="inferred from homology"/>
<dbReference type="Pfam" id="PF00211">
    <property type="entry name" value="Guanylate_cyc"/>
    <property type="match status" value="1"/>
</dbReference>
<dbReference type="PANTHER" id="PTHR11920">
    <property type="entry name" value="GUANYLYL CYCLASE"/>
    <property type="match status" value="1"/>
</dbReference>
<dbReference type="OrthoDB" id="60033at2759"/>
<comment type="similarity">
    <text evidence="10">Belongs to the adenylyl cyclase class-4/guanylyl cyclase family.</text>
</comment>
<evidence type="ECO:0000256" key="10">
    <source>
        <dbReference type="RuleBase" id="RU000405"/>
    </source>
</evidence>
<keyword evidence="6" id="KW-0472">Membrane</keyword>
<evidence type="ECO:0000256" key="2">
    <source>
        <dbReference type="ARBA" id="ARBA00004370"/>
    </source>
</evidence>
<keyword evidence="9 10" id="KW-0456">Lyase</keyword>
<dbReference type="EMBL" id="UXUI01008209">
    <property type="protein sequence ID" value="VDD90835.1"/>
    <property type="molecule type" value="Genomic_DNA"/>
</dbReference>
<dbReference type="GO" id="GO:0035556">
    <property type="term" value="P:intracellular signal transduction"/>
    <property type="evidence" value="ECO:0007669"/>
    <property type="project" value="InterPro"/>
</dbReference>